<dbReference type="GO" id="GO:0019028">
    <property type="term" value="C:viral capsid"/>
    <property type="evidence" value="ECO:0007669"/>
    <property type="project" value="UniProtKB-KW"/>
</dbReference>
<feature type="domain" description="Structural protein 2 second" evidence="3">
    <location>
        <begin position="10"/>
        <end position="131"/>
    </location>
</feature>
<feature type="compositionally biased region" description="Acidic residues" evidence="2">
    <location>
        <begin position="418"/>
        <end position="427"/>
    </location>
</feature>
<feature type="region of interest" description="Disordered" evidence="2">
    <location>
        <begin position="415"/>
        <end position="440"/>
    </location>
</feature>
<evidence type="ECO:0000256" key="2">
    <source>
        <dbReference type="SAM" id="MobiDB-lite"/>
    </source>
</evidence>
<dbReference type="EMBL" id="PP711859">
    <property type="protein sequence ID" value="XBH23891.1"/>
    <property type="molecule type" value="Genomic_RNA"/>
</dbReference>
<dbReference type="InterPro" id="IPR048802">
    <property type="entry name" value="SP2_M"/>
</dbReference>
<dbReference type="Pfam" id="PF20751">
    <property type="entry name" value="SP2_M"/>
    <property type="match status" value="1"/>
</dbReference>
<sequence length="460" mass="50106">MNPGLGSLERVGETATVTLKTDDKGAIEMEISEAPNLLRLFSDPTVREADKTGTGETIWQIVDQTANAISSVTPVPFGWLIKGGWWFVKKLAGRTRNGVERLQVYASLADAQNDRPAIATTPGQSGNAVQTQLQVTQVNQPNLGAAPSASPGIVASGPVYPMDPSQLGESFDVVGSIRRISRYDSKPWPLMFMDDLLAYDNHSYSAAVLKVDSASLFKTVGSGANQSLICFSNKFPWPSNYSGFKFKSKYMHSGANVDLKVAAYFSEKITSSIWLNAIVVSTEVQNHSFNKTLVTSVRCFDFQPNSSNTEDWNYVAQIYSNKSLNIDVSDFEGPHVVLFTTNSELKPSSITAQASWNSGVDVAPCSWIKGMLFPGGIETGSFGGRFKQWSPTQSAREKLAVRLGMTLNELEEALNQTDSEDDDDGDSFEQVSEPASGEYLSLRESGLTHAEALEVLSCRK</sequence>
<protein>
    <submittedName>
        <fullName evidence="4">Capsid protein</fullName>
    </submittedName>
</protein>
<accession>A0AAU7E2A0</accession>
<keyword evidence="1" id="KW-0946">Virion</keyword>
<reference evidence="4" key="2">
    <citation type="submission" date="2024-02" db="EMBL/GenBank/DDBJ databases">
        <authorList>
            <person name="Hu B."/>
        </authorList>
    </citation>
    <scope>NUCLEOTIDE SEQUENCE</scope>
    <source>
        <strain evidence="4">14C/Kenya/BAT1554/2015</strain>
    </source>
</reference>
<organism evidence="4">
    <name type="scientific">Mops bat astrovirus</name>
    <dbReference type="NCBI Taxonomy" id="3141890"/>
    <lineage>
        <taxon>Viruses</taxon>
        <taxon>Riboviria</taxon>
        <taxon>Orthornavirae</taxon>
        <taxon>Pisuviricota</taxon>
        <taxon>Stelpaviricetes</taxon>
        <taxon>Stellavirales</taxon>
        <taxon>Astroviridae</taxon>
    </lineage>
</organism>
<keyword evidence="1" id="KW-0167">Capsid protein</keyword>
<reference evidence="4" key="1">
    <citation type="journal article" date="2024" name="Microbiome">
        <title>Substantial viral diversity in bats and rodents from East Africa: insights into evolution, recombination, and cocirculation.</title>
        <authorList>
            <person name="Wang D."/>
            <person name="Yang X."/>
            <person name="Ren Z."/>
            <person name="Hu B."/>
            <person name="Zhao H."/>
            <person name="Yang K."/>
            <person name="Shi P."/>
            <person name="Zhang Z."/>
            <person name="Feng Q."/>
            <person name="Nawenja C.V."/>
            <person name="Obanda V."/>
            <person name="Robert K."/>
            <person name="Nalikka B."/>
            <person name="Waruhiu C.N."/>
            <person name="Ochola G.O."/>
            <person name="Onyuok S.O."/>
            <person name="Ochieng H."/>
            <person name="Li B."/>
            <person name="Zhu Y."/>
            <person name="Si H."/>
            <person name="Yin J."/>
            <person name="Kristiansen K."/>
            <person name="Jin X."/>
            <person name="Xu X."/>
            <person name="Xiao M."/>
            <person name="Agwanda B."/>
            <person name="Ommeh S."/>
            <person name="Li J."/>
            <person name="Shi Z.L."/>
        </authorList>
    </citation>
    <scope>NUCLEOTIDE SEQUENCE</scope>
    <source>
        <strain evidence="4">14C/Kenya/BAT1554/2015</strain>
    </source>
</reference>
<evidence type="ECO:0000256" key="1">
    <source>
        <dbReference type="ARBA" id="ARBA00022561"/>
    </source>
</evidence>
<evidence type="ECO:0000259" key="3">
    <source>
        <dbReference type="Pfam" id="PF20751"/>
    </source>
</evidence>
<name>A0AAU7E2A0_9VIRU</name>
<proteinExistence type="predicted"/>
<evidence type="ECO:0000313" key="4">
    <source>
        <dbReference type="EMBL" id="XBH23891.1"/>
    </source>
</evidence>